<evidence type="ECO:0000256" key="8">
    <source>
        <dbReference type="ARBA" id="ARBA00022989"/>
    </source>
</evidence>
<comment type="similarity">
    <text evidence="3 18">Belongs to the Mediator complex subunit 8 family.</text>
</comment>
<sequence>MRQTEGRVPVFSHEVVPDHLRTKPDPEVEEQEKQLTTDAARIGADAAQKQIQSLNKMCSNLLEKISKEERESESGGLRPNKQTFNPADTNALVAAVAFGKGLSNWRPSGSSGPSQPGQPGAGTVLAGASGLQQVQMAGAPNQQQPMLSGVQMAQAGQPGKMPSGIKTNIKSASMHPYQRSPPPSTLGISTKSSSSLWWPHSSWALESSACCSGKSAQQMRKWQAGWPWGLLSSPAPSQPSTTARLAPTEPLARMEAVVNLYQEMMKHADPRLQGYPLMGSPLLMTSILLTYVYFVLSLGPRIMANRKPFQLRGFMVVYNFSLVALSLYIVYEFLMSGWLSSYTWRCDPVDFSNNPEALRMVRVAWLFLFSKFIELIDTVIFVLRKKDGQVTFLHVFHHSVLPWSWWWGVKIAPGGMASFHAMINSSVHVIMYLYYGLSALGPVAQPYLWWKKHMTAIQLIQFVLVSLHISQYYFLPSCNYQYPVIIHLIWMYGTIFFVLFSNFWYQSYTKGKRLPRVLQQNGVPATPVTRAYVVRTEQQTALCTPQLVHRDHRFRSSLTSPGQPQGCGLIALCHSRAGG</sequence>
<evidence type="ECO:0000256" key="19">
    <source>
        <dbReference type="SAM" id="MobiDB-lite"/>
    </source>
</evidence>
<dbReference type="GO" id="GO:0016592">
    <property type="term" value="C:mediator complex"/>
    <property type="evidence" value="ECO:0007669"/>
    <property type="project" value="InterPro"/>
</dbReference>
<reference evidence="20" key="2">
    <citation type="submission" date="2025-08" db="UniProtKB">
        <authorList>
            <consortium name="Ensembl"/>
        </authorList>
    </citation>
    <scope>IDENTIFICATION</scope>
</reference>
<dbReference type="Pfam" id="PF01151">
    <property type="entry name" value="ELO"/>
    <property type="match status" value="1"/>
</dbReference>
<keyword evidence="12 18" id="KW-0010">Activator</keyword>
<keyword evidence="9 18" id="KW-0805">Transcription regulation</keyword>
<keyword evidence="7 17" id="KW-0276">Fatty acid metabolism</keyword>
<feature type="transmembrane region" description="Helical" evidence="17">
    <location>
        <begin position="363"/>
        <end position="383"/>
    </location>
</feature>
<evidence type="ECO:0000256" key="10">
    <source>
        <dbReference type="ARBA" id="ARBA00023098"/>
    </source>
</evidence>
<proteinExistence type="inferred from homology"/>
<evidence type="ECO:0000256" key="4">
    <source>
        <dbReference type="ARBA" id="ARBA00022516"/>
    </source>
</evidence>
<evidence type="ECO:0000256" key="7">
    <source>
        <dbReference type="ARBA" id="ARBA00022832"/>
    </source>
</evidence>
<evidence type="ECO:0000256" key="13">
    <source>
        <dbReference type="ARBA" id="ARBA00023160"/>
    </source>
</evidence>
<evidence type="ECO:0000256" key="18">
    <source>
        <dbReference type="RuleBase" id="RU364144"/>
    </source>
</evidence>
<evidence type="ECO:0000256" key="15">
    <source>
        <dbReference type="ARBA" id="ARBA00023242"/>
    </source>
</evidence>
<evidence type="ECO:0000256" key="12">
    <source>
        <dbReference type="ARBA" id="ARBA00023159"/>
    </source>
</evidence>
<evidence type="ECO:0000256" key="17">
    <source>
        <dbReference type="HAMAP-Rule" id="MF_03201"/>
    </source>
</evidence>
<dbReference type="GO" id="GO:0019367">
    <property type="term" value="P:fatty acid elongation, saturated fatty acid"/>
    <property type="evidence" value="ECO:0007669"/>
    <property type="project" value="UniProtKB-UniRule"/>
</dbReference>
<dbReference type="InterPro" id="IPR033681">
    <property type="entry name" value="ELOVL1"/>
</dbReference>
<evidence type="ECO:0000256" key="2">
    <source>
        <dbReference type="ARBA" id="ARBA00004141"/>
    </source>
</evidence>
<keyword evidence="10 17" id="KW-0443">Lipid metabolism</keyword>
<dbReference type="GO" id="GO:0035338">
    <property type="term" value="P:long-chain fatty-acyl-CoA biosynthetic process"/>
    <property type="evidence" value="ECO:0007669"/>
    <property type="project" value="UniProtKB-UniRule"/>
</dbReference>
<feature type="transmembrane region" description="Helical" evidence="17">
    <location>
        <begin position="275"/>
        <end position="299"/>
    </location>
</feature>
<keyword evidence="5 17" id="KW-0808">Transferase</keyword>
<dbReference type="InterPro" id="IPR002076">
    <property type="entry name" value="ELO_fam"/>
</dbReference>
<dbReference type="EC" id="2.3.1.199" evidence="17"/>
<feature type="region of interest" description="Disordered" evidence="19">
    <location>
        <begin position="65"/>
        <end position="86"/>
    </location>
</feature>
<evidence type="ECO:0000256" key="16">
    <source>
        <dbReference type="ARBA" id="ARBA00025248"/>
    </source>
</evidence>
<dbReference type="GO" id="GO:0042761">
    <property type="term" value="P:very long-chain fatty acid biosynthetic process"/>
    <property type="evidence" value="ECO:0007669"/>
    <property type="project" value="UniProtKB-UniRule"/>
</dbReference>
<comment type="subcellular location">
    <subcellularLocation>
        <location evidence="17">Endoplasmic reticulum membrane</location>
        <topology evidence="17">Multi-pass membrane protein</topology>
    </subcellularLocation>
    <subcellularLocation>
        <location evidence="2">Membrane</location>
        <topology evidence="2">Multi-pass membrane protein</topology>
    </subcellularLocation>
    <subcellularLocation>
        <location evidence="1 18">Nucleus</location>
    </subcellularLocation>
</comment>
<dbReference type="Ensembl" id="ENSCHIT00010006674.1">
    <property type="protein sequence ID" value="ENSCHIP00010004814.1"/>
    <property type="gene ID" value="ENSCHIG00010003394.1"/>
</dbReference>
<gene>
    <name evidence="18" type="primary">MED8</name>
    <name evidence="17" type="synonym">ELOVL1</name>
</gene>
<comment type="similarity">
    <text evidence="17">Belongs to the ELO family. ELOVL1 subfamily.</text>
</comment>
<comment type="caution">
    <text evidence="17">Lacks conserved residue(s) required for the propagation of feature annotation.</text>
</comment>
<comment type="pathway">
    <text evidence="17">Lipid metabolism; fatty acid biosynthesis.</text>
</comment>
<dbReference type="UniPathway" id="UPA00094"/>
<organism evidence="20">
    <name type="scientific">Capra hircus</name>
    <name type="common">Goat</name>
    <dbReference type="NCBI Taxonomy" id="9925"/>
    <lineage>
        <taxon>Eukaryota</taxon>
        <taxon>Metazoa</taxon>
        <taxon>Chordata</taxon>
        <taxon>Craniata</taxon>
        <taxon>Vertebrata</taxon>
        <taxon>Euteleostomi</taxon>
        <taxon>Mammalia</taxon>
        <taxon>Eutheria</taxon>
        <taxon>Laurasiatheria</taxon>
        <taxon>Artiodactyla</taxon>
        <taxon>Ruminantia</taxon>
        <taxon>Pecora</taxon>
        <taxon>Bovidae</taxon>
        <taxon>Caprinae</taxon>
        <taxon>Capra</taxon>
    </lineage>
</organism>
<dbReference type="GO" id="GO:0000978">
    <property type="term" value="F:RNA polymerase II cis-regulatory region sequence-specific DNA binding"/>
    <property type="evidence" value="ECO:0007669"/>
    <property type="project" value="TreeGrafter"/>
</dbReference>
<dbReference type="GO" id="GO:0003712">
    <property type="term" value="F:transcription coregulator activity"/>
    <property type="evidence" value="ECO:0007669"/>
    <property type="project" value="InterPro"/>
</dbReference>
<evidence type="ECO:0000313" key="20">
    <source>
        <dbReference type="Ensembl" id="ENSCHIP00010004814.1"/>
    </source>
</evidence>
<accession>A0A8C2QS62</accession>
<reference evidence="20" key="1">
    <citation type="submission" date="2019-03" db="EMBL/GenBank/DDBJ databases">
        <title>Genome sequencing and reference-guided assembly of Black Bengal Goat (Capra hircus).</title>
        <authorList>
            <person name="Siddiki A.Z."/>
            <person name="Baten A."/>
            <person name="Billah M."/>
            <person name="Alam M.A.U."/>
            <person name="Shawrob K.S.M."/>
            <person name="Saha S."/>
            <person name="Chowdhury M."/>
            <person name="Rahman A.H."/>
            <person name="Stear M."/>
            <person name="Miah G."/>
            <person name="Das G.B."/>
            <person name="Hossain M.M."/>
            <person name="Kumkum M."/>
            <person name="Islam M.S."/>
            <person name="Mollah A.M."/>
            <person name="Ahsan A."/>
            <person name="Tusar F."/>
            <person name="Khan M.K.I."/>
        </authorList>
    </citation>
    <scope>NUCLEOTIDE SEQUENCE [LARGE SCALE GENOMIC DNA]</scope>
</reference>
<feature type="compositionally biased region" description="Low complexity" evidence="19">
    <location>
        <begin position="107"/>
        <end position="118"/>
    </location>
</feature>
<evidence type="ECO:0000256" key="11">
    <source>
        <dbReference type="ARBA" id="ARBA00023136"/>
    </source>
</evidence>
<comment type="subunit">
    <text evidence="18">Component of the Mediator complex, which is composed of MED1, MED4, MED6, MED7, MED8, MED9, MED10, MED11, MED12, MED13, MED13L, MED14, MED15, MED16, MED17, MED18, MED19, MED20, MED21, MED22, MED23, MED24, MED25, MED26, MED27, MED29, MED30, MED31, CCNC, CDK8 and CDC2L6/CDK11. The MED12, MED13, CCNC and CDK8 subunits form a distinct module termed the CDK8 module. Mediator containing the CDK8 module is less active than Mediator lacking this module in supporting transcriptional activation. Individual preparations of the Mediator complex lacking one or more distinct subunits have been variously termed ARC, CRSP, DRIP, PC2, SMCC and TRAP.</text>
</comment>
<keyword evidence="11 17" id="KW-0472">Membrane</keyword>
<evidence type="ECO:0000256" key="14">
    <source>
        <dbReference type="ARBA" id="ARBA00023163"/>
    </source>
</evidence>
<keyword evidence="15 18" id="KW-0539">Nucleus</keyword>
<feature type="region of interest" description="Disordered" evidence="19">
    <location>
        <begin position="1"/>
        <end position="32"/>
    </location>
</feature>
<keyword evidence="8 17" id="KW-1133">Transmembrane helix</keyword>
<feature type="compositionally biased region" description="Basic and acidic residues" evidence="19">
    <location>
        <begin position="15"/>
        <end position="32"/>
    </location>
</feature>
<dbReference type="InterPro" id="IPR030457">
    <property type="entry name" value="ELO_CS"/>
</dbReference>
<feature type="transmembrane region" description="Helical" evidence="17">
    <location>
        <begin position="480"/>
        <end position="505"/>
    </location>
</feature>
<dbReference type="GO" id="GO:0034625">
    <property type="term" value="P:fatty acid elongation, monounsaturated fatty acid"/>
    <property type="evidence" value="ECO:0007669"/>
    <property type="project" value="UniProtKB-UniRule"/>
</dbReference>
<dbReference type="GO" id="GO:0006357">
    <property type="term" value="P:regulation of transcription by RNA polymerase II"/>
    <property type="evidence" value="ECO:0007669"/>
    <property type="project" value="InterPro"/>
</dbReference>
<feature type="transmembrane region" description="Helical" evidence="17">
    <location>
        <begin position="456"/>
        <end position="474"/>
    </location>
</feature>
<comment type="subunit">
    <text evidence="17">Interacts with LASS2, TECR and HSD17B12.</text>
</comment>
<dbReference type="Pfam" id="PF10232">
    <property type="entry name" value="Med8"/>
    <property type="match status" value="1"/>
</dbReference>
<feature type="transmembrane region" description="Helical" evidence="17">
    <location>
        <begin position="390"/>
        <end position="409"/>
    </location>
</feature>
<keyword evidence="4 17" id="KW-0444">Lipid biosynthesis</keyword>
<dbReference type="PANTHER" id="PTHR13074:SF9">
    <property type="entry name" value="MEDIATOR OF RNA POLYMERASE II TRANSCRIPTION SUBUNIT 8"/>
    <property type="match status" value="1"/>
</dbReference>
<comment type="function">
    <text evidence="17">Catalyzes the first and rate-limiting reaction of the four reactions that constitute the long-chain fatty acids elongation cycle. This endoplasmic reticulum-bound enzymatic process allows the addition of 2 carbons to the chain of long- and very long-chain fatty acids (VLCFAs) per cycle. Condensing enzyme that exhibits activity toward saturated C18 to C26 acyl-CoA substrates, with the highest activity towards C22:0 acyl-CoA. May participate to the production of both saturated and monounsaturated VLCFAs of different chain lengths that are involved in multiple biological processes as precursors of membrane lipids and lipid mediators. Important for saturated C24:0 and monounsaturated C24:1 sphingolipid synthesis. Indirectly inhibits RPE65 via production of VLCFAs.</text>
</comment>
<name>A0A8C2QS62_CAPHI</name>
<keyword evidence="17" id="KW-0256">Endoplasmic reticulum</keyword>
<feature type="region of interest" description="Disordered" evidence="19">
    <location>
        <begin position="104"/>
        <end position="125"/>
    </location>
</feature>
<dbReference type="HAMAP" id="MF_03201">
    <property type="entry name" value="VLCF_elongase_1"/>
    <property type="match status" value="1"/>
</dbReference>
<feature type="transmembrane region" description="Helical" evidence="17">
    <location>
        <begin position="429"/>
        <end position="449"/>
    </location>
</feature>
<dbReference type="AlphaFoldDB" id="A0A8C2QS62"/>
<protein>
    <recommendedName>
        <fullName evidence="17">Elongation of very long chain fatty acids protein 1</fullName>
        <ecNumber evidence="17">2.3.1.199</ecNumber>
    </recommendedName>
    <alternativeName>
        <fullName evidence="17">3-keto acyl-CoA synthase ELOVL1</fullName>
    </alternativeName>
    <alternativeName>
        <fullName evidence="17">ELOVL fatty acid elongase 1</fullName>
        <shortName evidence="17">ELOVL FA elongase 1</shortName>
    </alternativeName>
    <alternativeName>
        <fullName evidence="17">Very long chain 3-ketoacyl-CoA synthase 1</fullName>
    </alternativeName>
    <alternativeName>
        <fullName evidence="17">Very long chain 3-oxoacyl-CoA synthase 1</fullName>
    </alternativeName>
</protein>
<dbReference type="InterPro" id="IPR019364">
    <property type="entry name" value="Mediatior_Med8_fun/met"/>
</dbReference>
<dbReference type="GO" id="GO:0006636">
    <property type="term" value="P:unsaturated fatty acid biosynthetic process"/>
    <property type="evidence" value="ECO:0007669"/>
    <property type="project" value="UniProtKB-UniRule"/>
</dbReference>
<keyword evidence="6 17" id="KW-0812">Transmembrane</keyword>
<dbReference type="GO" id="GO:0005789">
    <property type="term" value="C:endoplasmic reticulum membrane"/>
    <property type="evidence" value="ECO:0007669"/>
    <property type="project" value="UniProtKB-SubCell"/>
</dbReference>
<evidence type="ECO:0000256" key="6">
    <source>
        <dbReference type="ARBA" id="ARBA00022692"/>
    </source>
</evidence>
<dbReference type="GO" id="GO:0009922">
    <property type="term" value="F:fatty acid elongase activity"/>
    <property type="evidence" value="ECO:0007669"/>
    <property type="project" value="UniProtKB-UniRule"/>
</dbReference>
<keyword evidence="13 17" id="KW-0275">Fatty acid biosynthesis</keyword>
<dbReference type="PROSITE" id="PS01188">
    <property type="entry name" value="ELO"/>
    <property type="match status" value="1"/>
</dbReference>
<evidence type="ECO:0000256" key="5">
    <source>
        <dbReference type="ARBA" id="ARBA00022679"/>
    </source>
</evidence>
<comment type="function">
    <text evidence="16">Component of the Mediator complex, a coactivator involved in the regulated transcription of nearly all RNA polymerase II-dependent genes. Mediator functions as a bridge to convey information from gene-specific regulatory proteins to the basal RNA polymerase II transcription machinery. Mediator is recruited to promoters by direct interactions with regulatory proteins and serves as a scaffold for the assembly of a functional preinitiation complex with RNA polymerase II and the general transcription factors. May play a role as a target recruitment subunit in E3 ubiquitin-protein ligase complexes and thus in ubiquitination and subsequent proteasomal degradation of target proteins.</text>
</comment>
<dbReference type="PANTHER" id="PTHR13074">
    <property type="entry name" value="MEDIATOR OF RNA POLYMERASE II TRANSCRIPTION SUBUNIT 8"/>
    <property type="match status" value="1"/>
</dbReference>
<comment type="catalytic activity">
    <reaction evidence="17">
        <text>a very-long-chain acyl-CoA + malonyl-CoA + H(+) = a very-long-chain 3-oxoacyl-CoA + CO2 + CoA</text>
        <dbReference type="Rhea" id="RHEA:32727"/>
        <dbReference type="ChEBI" id="CHEBI:15378"/>
        <dbReference type="ChEBI" id="CHEBI:16526"/>
        <dbReference type="ChEBI" id="CHEBI:57287"/>
        <dbReference type="ChEBI" id="CHEBI:57384"/>
        <dbReference type="ChEBI" id="CHEBI:90725"/>
        <dbReference type="ChEBI" id="CHEBI:90736"/>
        <dbReference type="EC" id="2.3.1.199"/>
    </reaction>
</comment>
<feature type="transmembrane region" description="Helical" evidence="17">
    <location>
        <begin position="311"/>
        <end position="331"/>
    </location>
</feature>
<evidence type="ECO:0000256" key="3">
    <source>
        <dbReference type="ARBA" id="ARBA00005716"/>
    </source>
</evidence>
<dbReference type="GO" id="GO:0070847">
    <property type="term" value="C:core mediator complex"/>
    <property type="evidence" value="ECO:0007669"/>
    <property type="project" value="TreeGrafter"/>
</dbReference>
<keyword evidence="14 18" id="KW-0804">Transcription</keyword>
<evidence type="ECO:0000256" key="1">
    <source>
        <dbReference type="ARBA" id="ARBA00004123"/>
    </source>
</evidence>
<evidence type="ECO:0000256" key="9">
    <source>
        <dbReference type="ARBA" id="ARBA00023015"/>
    </source>
</evidence>